<dbReference type="SMART" id="SM01323">
    <property type="entry name" value="YajC"/>
    <property type="match status" value="1"/>
</dbReference>
<keyword evidence="7" id="KW-0653">Protein transport</keyword>
<dbReference type="KEGG" id="sfu:Sfum_1240"/>
<keyword evidence="8 11" id="KW-1133">Transmembrane helix</keyword>
<evidence type="ECO:0000256" key="2">
    <source>
        <dbReference type="ARBA" id="ARBA00006742"/>
    </source>
</evidence>
<dbReference type="STRING" id="335543.Sfum_1240"/>
<dbReference type="InParanoid" id="A0LHN0"/>
<organism evidence="12 13">
    <name type="scientific">Syntrophobacter fumaroxidans (strain DSM 10017 / MPOB)</name>
    <dbReference type="NCBI Taxonomy" id="335543"/>
    <lineage>
        <taxon>Bacteria</taxon>
        <taxon>Pseudomonadati</taxon>
        <taxon>Thermodesulfobacteriota</taxon>
        <taxon>Syntrophobacteria</taxon>
        <taxon>Syntrophobacterales</taxon>
        <taxon>Syntrophobacteraceae</taxon>
        <taxon>Syntrophobacter</taxon>
    </lineage>
</organism>
<proteinExistence type="inferred from homology"/>
<evidence type="ECO:0000256" key="7">
    <source>
        <dbReference type="ARBA" id="ARBA00022927"/>
    </source>
</evidence>
<keyword evidence="4" id="KW-0813">Transport</keyword>
<sequence>MDLTGIAYAMGTTGQGGAAEGAGGGLAAFAPLIIMVAIFYFLLIRPQQKKQKEHRAMLGNLKKDDVVLTQGGLQGKITGLTDTVATIEIADKVRVKVHRGYIAALISKGETPAE</sequence>
<evidence type="ECO:0000256" key="3">
    <source>
        <dbReference type="ARBA" id="ARBA00014962"/>
    </source>
</evidence>
<dbReference type="PANTHER" id="PTHR33909">
    <property type="entry name" value="SEC TRANSLOCON ACCESSORY COMPLEX SUBUNIT YAJC"/>
    <property type="match status" value="1"/>
</dbReference>
<keyword evidence="6 11" id="KW-0812">Transmembrane</keyword>
<dbReference type="PRINTS" id="PR01853">
    <property type="entry name" value="YAJCTRNLCASE"/>
</dbReference>
<dbReference type="EMBL" id="CP000478">
    <property type="protein sequence ID" value="ABK16932.1"/>
    <property type="molecule type" value="Genomic_DNA"/>
</dbReference>
<keyword evidence="9" id="KW-0811">Translocation</keyword>
<protein>
    <recommendedName>
        <fullName evidence="3">Sec translocon accessory complex subunit YajC</fullName>
    </recommendedName>
</protein>
<accession>A0LHN0</accession>
<dbReference type="RefSeq" id="WP_011698103.1">
    <property type="nucleotide sequence ID" value="NC_008554.1"/>
</dbReference>
<dbReference type="AlphaFoldDB" id="A0LHN0"/>
<dbReference type="eggNOG" id="COG1862">
    <property type="taxonomic scope" value="Bacteria"/>
</dbReference>
<dbReference type="GO" id="GO:0015031">
    <property type="term" value="P:protein transport"/>
    <property type="evidence" value="ECO:0007669"/>
    <property type="project" value="UniProtKB-KW"/>
</dbReference>
<dbReference type="InterPro" id="IPR003849">
    <property type="entry name" value="Preprotein_translocase_YajC"/>
</dbReference>
<name>A0LHN0_SYNFM</name>
<evidence type="ECO:0000256" key="11">
    <source>
        <dbReference type="SAM" id="Phobius"/>
    </source>
</evidence>
<dbReference type="NCBIfam" id="TIGR00739">
    <property type="entry name" value="yajC"/>
    <property type="match status" value="1"/>
</dbReference>
<comment type="subcellular location">
    <subcellularLocation>
        <location evidence="1">Cell membrane</location>
        <topology evidence="1">Single-pass membrane protein</topology>
    </subcellularLocation>
</comment>
<feature type="transmembrane region" description="Helical" evidence="11">
    <location>
        <begin position="22"/>
        <end position="43"/>
    </location>
</feature>
<evidence type="ECO:0000256" key="1">
    <source>
        <dbReference type="ARBA" id="ARBA00004162"/>
    </source>
</evidence>
<dbReference type="PANTHER" id="PTHR33909:SF1">
    <property type="entry name" value="SEC TRANSLOCON ACCESSORY COMPLEX SUBUNIT YAJC"/>
    <property type="match status" value="1"/>
</dbReference>
<evidence type="ECO:0000313" key="12">
    <source>
        <dbReference type="EMBL" id="ABK16932.1"/>
    </source>
</evidence>
<dbReference type="Proteomes" id="UP000001784">
    <property type="component" value="Chromosome"/>
</dbReference>
<evidence type="ECO:0000256" key="8">
    <source>
        <dbReference type="ARBA" id="ARBA00022989"/>
    </source>
</evidence>
<evidence type="ECO:0000256" key="6">
    <source>
        <dbReference type="ARBA" id="ARBA00022692"/>
    </source>
</evidence>
<dbReference type="Pfam" id="PF02699">
    <property type="entry name" value="YajC"/>
    <property type="match status" value="1"/>
</dbReference>
<reference evidence="12 13" key="1">
    <citation type="submission" date="2006-10" db="EMBL/GenBank/DDBJ databases">
        <title>Complete sequence of Syntrophobacter fumaroxidans MPOB.</title>
        <authorList>
            <consortium name="US DOE Joint Genome Institute"/>
            <person name="Copeland A."/>
            <person name="Lucas S."/>
            <person name="Lapidus A."/>
            <person name="Barry K."/>
            <person name="Detter J.C."/>
            <person name="Glavina del Rio T."/>
            <person name="Hammon N."/>
            <person name="Israni S."/>
            <person name="Pitluck S."/>
            <person name="Goltsman E.G."/>
            <person name="Martinez M."/>
            <person name="Schmutz J."/>
            <person name="Larimer F."/>
            <person name="Land M."/>
            <person name="Hauser L."/>
            <person name="Kyrpides N."/>
            <person name="Kim E."/>
            <person name="Boone D.R."/>
            <person name="Brockman F."/>
            <person name="Culley D."/>
            <person name="Ferry J."/>
            <person name="Gunsalus R."/>
            <person name="McInerney M.J."/>
            <person name="Morrison M."/>
            <person name="Plugge C."/>
            <person name="Rohlin L."/>
            <person name="Scholten J."/>
            <person name="Sieber J."/>
            <person name="Stams A.J.M."/>
            <person name="Worm P."/>
            <person name="Henstra A.M."/>
            <person name="Richardson P."/>
        </authorList>
    </citation>
    <scope>NUCLEOTIDE SEQUENCE [LARGE SCALE GENOMIC DNA]</scope>
    <source>
        <strain evidence="13">DSM 10017 / MPOB</strain>
    </source>
</reference>
<gene>
    <name evidence="12" type="ordered locus">Sfum_1240</name>
</gene>
<keyword evidence="5" id="KW-1003">Cell membrane</keyword>
<evidence type="ECO:0000256" key="4">
    <source>
        <dbReference type="ARBA" id="ARBA00022448"/>
    </source>
</evidence>
<comment type="similarity">
    <text evidence="2">Belongs to the YajC family.</text>
</comment>
<evidence type="ECO:0000256" key="5">
    <source>
        <dbReference type="ARBA" id="ARBA00022475"/>
    </source>
</evidence>
<evidence type="ECO:0000256" key="10">
    <source>
        <dbReference type="ARBA" id="ARBA00023136"/>
    </source>
</evidence>
<keyword evidence="13" id="KW-1185">Reference proteome</keyword>
<dbReference type="GO" id="GO:0005886">
    <property type="term" value="C:plasma membrane"/>
    <property type="evidence" value="ECO:0007669"/>
    <property type="project" value="UniProtKB-SubCell"/>
</dbReference>
<dbReference type="HOGENOM" id="CLU_116157_2_0_7"/>
<evidence type="ECO:0000313" key="13">
    <source>
        <dbReference type="Proteomes" id="UP000001784"/>
    </source>
</evidence>
<evidence type="ECO:0000256" key="9">
    <source>
        <dbReference type="ARBA" id="ARBA00023010"/>
    </source>
</evidence>
<dbReference type="FunCoup" id="A0LHN0">
    <property type="interactions" value="238"/>
</dbReference>
<keyword evidence="10 11" id="KW-0472">Membrane</keyword>